<dbReference type="Proteomes" id="UP000789901">
    <property type="component" value="Unassembled WGS sequence"/>
</dbReference>
<dbReference type="EMBL" id="CAJVQB010155732">
    <property type="protein sequence ID" value="CAG8856054.1"/>
    <property type="molecule type" value="Genomic_DNA"/>
</dbReference>
<evidence type="ECO:0000313" key="2">
    <source>
        <dbReference type="Proteomes" id="UP000789901"/>
    </source>
</evidence>
<gene>
    <name evidence="1" type="ORF">GMARGA_LOCUS44875</name>
</gene>
<organism evidence="1 2">
    <name type="scientific">Gigaspora margarita</name>
    <dbReference type="NCBI Taxonomy" id="4874"/>
    <lineage>
        <taxon>Eukaryota</taxon>
        <taxon>Fungi</taxon>
        <taxon>Fungi incertae sedis</taxon>
        <taxon>Mucoromycota</taxon>
        <taxon>Glomeromycotina</taxon>
        <taxon>Glomeromycetes</taxon>
        <taxon>Diversisporales</taxon>
        <taxon>Gigasporaceae</taxon>
        <taxon>Gigaspora</taxon>
    </lineage>
</organism>
<feature type="non-terminal residue" evidence="1">
    <location>
        <position position="45"/>
    </location>
</feature>
<keyword evidence="2" id="KW-1185">Reference proteome</keyword>
<name>A0ABN7XLA7_GIGMA</name>
<protein>
    <submittedName>
        <fullName evidence="1">22382_t:CDS:1</fullName>
    </submittedName>
</protein>
<proteinExistence type="predicted"/>
<accession>A0ABN7XLA7</accession>
<sequence>YTIREARKVFHTDNSVKSIKTRFQGDFKEIFVTEAHDSIKATSLL</sequence>
<reference evidence="1 2" key="1">
    <citation type="submission" date="2021-06" db="EMBL/GenBank/DDBJ databases">
        <authorList>
            <person name="Kallberg Y."/>
            <person name="Tangrot J."/>
            <person name="Rosling A."/>
        </authorList>
    </citation>
    <scope>NUCLEOTIDE SEQUENCE [LARGE SCALE GENOMIC DNA]</scope>
    <source>
        <strain evidence="1 2">120-4 pot B 10/14</strain>
    </source>
</reference>
<feature type="non-terminal residue" evidence="1">
    <location>
        <position position="1"/>
    </location>
</feature>
<comment type="caution">
    <text evidence="1">The sequence shown here is derived from an EMBL/GenBank/DDBJ whole genome shotgun (WGS) entry which is preliminary data.</text>
</comment>
<evidence type="ECO:0000313" key="1">
    <source>
        <dbReference type="EMBL" id="CAG8856054.1"/>
    </source>
</evidence>